<dbReference type="Proteomes" id="UP001607221">
    <property type="component" value="Unassembled WGS sequence"/>
</dbReference>
<organism evidence="2 4">
    <name type="scientific">Vibrio jasicida</name>
    <dbReference type="NCBI Taxonomy" id="766224"/>
    <lineage>
        <taxon>Bacteria</taxon>
        <taxon>Pseudomonadati</taxon>
        <taxon>Pseudomonadota</taxon>
        <taxon>Gammaproteobacteria</taxon>
        <taxon>Vibrionales</taxon>
        <taxon>Vibrionaceae</taxon>
        <taxon>Vibrio</taxon>
    </lineage>
</organism>
<gene>
    <name evidence="3" type="ORF">ACGRHZ_24730</name>
    <name evidence="2" type="ORF">THF1A12_420043</name>
</gene>
<evidence type="ECO:0000313" key="4">
    <source>
        <dbReference type="Proteomes" id="UP001295462"/>
    </source>
</evidence>
<name>A0AAU9QSB5_9VIBR</name>
<dbReference type="RefSeq" id="WP_042604864.1">
    <property type="nucleotide sequence ID" value="NZ_CAKMTS010000001.1"/>
</dbReference>
<reference evidence="3 5" key="2">
    <citation type="submission" date="2024-10" db="EMBL/GenBank/DDBJ databases">
        <authorList>
            <person name="Yibar A."/>
            <person name="Saticioglu I.B."/>
            <person name="Duman M."/>
            <person name="Ajmi N."/>
            <person name="Gurler F."/>
            <person name="Ay H."/>
            <person name="Onuk E."/>
            <person name="Guler S."/>
            <person name="Romalde J.L."/>
        </authorList>
    </citation>
    <scope>NUCLEOTIDE SEQUENCE [LARGE SCALE GENOMIC DNA]</scope>
    <source>
        <strain evidence="3 5">1-TCBS-A</strain>
    </source>
</reference>
<evidence type="ECO:0000313" key="5">
    <source>
        <dbReference type="Proteomes" id="UP001607221"/>
    </source>
</evidence>
<keyword evidence="5" id="KW-1185">Reference proteome</keyword>
<dbReference type="EMBL" id="JBIHSE010000002">
    <property type="protein sequence ID" value="MFH0274478.1"/>
    <property type="molecule type" value="Genomic_DNA"/>
</dbReference>
<dbReference type="EMBL" id="CAKMUD010000097">
    <property type="protein sequence ID" value="CAH1600671.1"/>
    <property type="molecule type" value="Genomic_DNA"/>
</dbReference>
<comment type="caution">
    <text evidence="2">The sequence shown here is derived from an EMBL/GenBank/DDBJ whole genome shotgun (WGS) entry which is preliminary data.</text>
</comment>
<feature type="chain" id="PRO_5043796055" description="Lipoprotein" evidence="1">
    <location>
        <begin position="22"/>
        <end position="190"/>
    </location>
</feature>
<evidence type="ECO:0000313" key="2">
    <source>
        <dbReference type="EMBL" id="CAH1600671.1"/>
    </source>
</evidence>
<dbReference type="AlphaFoldDB" id="A0AAU9QSB5"/>
<keyword evidence="1" id="KW-0732">Signal</keyword>
<protein>
    <recommendedName>
        <fullName evidence="6">Lipoprotein</fullName>
    </recommendedName>
</protein>
<reference evidence="2" key="1">
    <citation type="submission" date="2022-01" db="EMBL/GenBank/DDBJ databases">
        <authorList>
            <person name="Lagorce A."/>
        </authorList>
    </citation>
    <scope>NUCLEOTIDE SEQUENCE</scope>
    <source>
        <strain evidence="2">Th15_F1_A12</strain>
    </source>
</reference>
<evidence type="ECO:0000256" key="1">
    <source>
        <dbReference type="SAM" id="SignalP"/>
    </source>
</evidence>
<accession>A0AAU9QSB5</accession>
<sequence>MKSKLLTFLFGLVVLNGCSSATPVDSHLISASGVDVAFLVSKNTDLLGQLEYSKADTKSHAALNQTQTDIKVFKDEENTLTLTQVRSCNNCNYHLVHEHKNKLSPIGEEHQHTYIGRKKLASLYLEHPVYVDKIRAFISANPSVAENEEACIDVIVAFSKTSRIDVGTLTNCAAPLDSHSVKNVQMVPLS</sequence>
<proteinExistence type="predicted"/>
<evidence type="ECO:0008006" key="6">
    <source>
        <dbReference type="Google" id="ProtNLM"/>
    </source>
</evidence>
<dbReference type="Proteomes" id="UP001295462">
    <property type="component" value="Unassembled WGS sequence"/>
</dbReference>
<evidence type="ECO:0000313" key="3">
    <source>
        <dbReference type="EMBL" id="MFH0274478.1"/>
    </source>
</evidence>
<feature type="signal peptide" evidence="1">
    <location>
        <begin position="1"/>
        <end position="21"/>
    </location>
</feature>